<dbReference type="SUPFAM" id="SSF50475">
    <property type="entry name" value="FMN-binding split barrel"/>
    <property type="match status" value="1"/>
</dbReference>
<protein>
    <recommendedName>
        <fullName evidence="4">Pyridoxamine 5'-phosphate oxidase putative domain-containing protein</fullName>
    </recommendedName>
</protein>
<dbReference type="RefSeq" id="WP_386738865.1">
    <property type="nucleotide sequence ID" value="NZ_JBHSMG010000001.1"/>
</dbReference>
<organism evidence="2 3">
    <name type="scientific">Lysinimonas soli</name>
    <dbReference type="NCBI Taxonomy" id="1074233"/>
    <lineage>
        <taxon>Bacteria</taxon>
        <taxon>Bacillati</taxon>
        <taxon>Actinomycetota</taxon>
        <taxon>Actinomycetes</taxon>
        <taxon>Micrococcales</taxon>
        <taxon>Microbacteriaceae</taxon>
        <taxon>Lysinimonas</taxon>
    </lineage>
</organism>
<gene>
    <name evidence="2" type="ORF">ACFPJ4_03315</name>
</gene>
<evidence type="ECO:0000313" key="2">
    <source>
        <dbReference type="EMBL" id="MFC5501266.1"/>
    </source>
</evidence>
<dbReference type="InterPro" id="IPR012349">
    <property type="entry name" value="Split_barrel_FMN-bd"/>
</dbReference>
<accession>A0ABW0NMR3</accession>
<dbReference type="EMBL" id="JBHSMG010000001">
    <property type="protein sequence ID" value="MFC5501266.1"/>
    <property type="molecule type" value="Genomic_DNA"/>
</dbReference>
<evidence type="ECO:0000256" key="1">
    <source>
        <dbReference type="SAM" id="MobiDB-lite"/>
    </source>
</evidence>
<evidence type="ECO:0000313" key="3">
    <source>
        <dbReference type="Proteomes" id="UP001596039"/>
    </source>
</evidence>
<evidence type="ECO:0008006" key="4">
    <source>
        <dbReference type="Google" id="ProtNLM"/>
    </source>
</evidence>
<feature type="compositionally biased region" description="Low complexity" evidence="1">
    <location>
        <begin position="89"/>
        <end position="101"/>
    </location>
</feature>
<dbReference type="Proteomes" id="UP001596039">
    <property type="component" value="Unassembled WGS sequence"/>
</dbReference>
<dbReference type="Gene3D" id="2.30.110.10">
    <property type="entry name" value="Electron Transport, Fmn-binding Protein, Chain A"/>
    <property type="match status" value="1"/>
</dbReference>
<feature type="region of interest" description="Disordered" evidence="1">
    <location>
        <begin position="70"/>
        <end position="101"/>
    </location>
</feature>
<proteinExistence type="predicted"/>
<name>A0ABW0NMR3_9MICO</name>
<keyword evidence="3" id="KW-1185">Reference proteome</keyword>
<comment type="caution">
    <text evidence="2">The sequence shown here is derived from an EMBL/GenBank/DDBJ whole genome shotgun (WGS) entry which is preliminary data.</text>
</comment>
<sequence>MSSWSEIVADAPDFAERVRGAFDAGTNKTLATIRSDGSPRISGSELRFADGPLGVRVTLGMMPESRKLADVRRDPRVAVHSPTLEPPRARSAAATPSCRAC</sequence>
<reference evidence="3" key="1">
    <citation type="journal article" date="2019" name="Int. J. Syst. Evol. Microbiol.">
        <title>The Global Catalogue of Microorganisms (GCM) 10K type strain sequencing project: providing services to taxonomists for standard genome sequencing and annotation.</title>
        <authorList>
            <consortium name="The Broad Institute Genomics Platform"/>
            <consortium name="The Broad Institute Genome Sequencing Center for Infectious Disease"/>
            <person name="Wu L."/>
            <person name="Ma J."/>
        </authorList>
    </citation>
    <scope>NUCLEOTIDE SEQUENCE [LARGE SCALE GENOMIC DNA]</scope>
    <source>
        <strain evidence="3">CGMCC 4.6997</strain>
    </source>
</reference>